<keyword evidence="2" id="KW-0614">Plasmid</keyword>
<sequence>MRNVNKNNIELNDFLNDNYFILLKAEFDKQQIRLTDILYKLRFRYLNAAFIMVISIFNLCMFAYLFTQSWLITGVAAFNIITLNLAGIFSSNFSPETMWGVTNQLINSLDSAAKLDDFKDLQSKNYKHKQTTDTKRLFMLIPLVIINTICIFIFPVSFFPILVINLIYGLILTWLTIVFNKFSITMECYSENFGSKTISIN</sequence>
<evidence type="ECO:0000313" key="2">
    <source>
        <dbReference type="EMBL" id="QIA88539.1"/>
    </source>
</evidence>
<keyword evidence="1" id="KW-1133">Transmembrane helix</keyword>
<dbReference type="Proteomes" id="UP000464749">
    <property type="component" value="Plasmid unnamed1"/>
</dbReference>
<feature type="transmembrane region" description="Helical" evidence="1">
    <location>
        <begin position="70"/>
        <end position="89"/>
    </location>
</feature>
<evidence type="ECO:0000256" key="1">
    <source>
        <dbReference type="SAM" id="Phobius"/>
    </source>
</evidence>
<protein>
    <submittedName>
        <fullName evidence="2">Uncharacterized protein</fullName>
    </submittedName>
</protein>
<dbReference type="AlphaFoldDB" id="A0A9X7T5F8"/>
<evidence type="ECO:0000313" key="3">
    <source>
        <dbReference type="Proteomes" id="UP000464749"/>
    </source>
</evidence>
<feature type="transmembrane region" description="Helical" evidence="1">
    <location>
        <begin position="161"/>
        <end position="179"/>
    </location>
</feature>
<feature type="transmembrane region" description="Helical" evidence="1">
    <location>
        <begin position="45"/>
        <end position="64"/>
    </location>
</feature>
<keyword evidence="1" id="KW-0812">Transmembrane</keyword>
<name>A0A9X7T5F8_LACJH</name>
<reference evidence="2 3" key="1">
    <citation type="submission" date="2019-06" db="EMBL/GenBank/DDBJ databases">
        <title>Whole genome sequencing of Lactobacillus johnsonii strain G2A.</title>
        <authorList>
            <person name="Conlan S."/>
            <person name="Thomas P.J."/>
            <person name="Mullikin J."/>
            <person name="Singer J."/>
            <person name="Weaver C."/>
            <person name="Segre J.A."/>
        </authorList>
    </citation>
    <scope>NUCLEOTIDE SEQUENCE [LARGE SCALE GENOMIC DNA]</scope>
    <source>
        <strain evidence="2 3">G2A</strain>
        <plasmid evidence="2 3">unnamed1</plasmid>
    </source>
</reference>
<dbReference type="EMBL" id="CP040855">
    <property type="protein sequence ID" value="QIA88539.1"/>
    <property type="molecule type" value="Genomic_DNA"/>
</dbReference>
<organism evidence="2 3">
    <name type="scientific">Lactobacillus johnsonii</name>
    <dbReference type="NCBI Taxonomy" id="33959"/>
    <lineage>
        <taxon>Bacteria</taxon>
        <taxon>Bacillati</taxon>
        <taxon>Bacillota</taxon>
        <taxon>Bacilli</taxon>
        <taxon>Lactobacillales</taxon>
        <taxon>Lactobacillaceae</taxon>
        <taxon>Lactobacillus</taxon>
    </lineage>
</organism>
<dbReference type="RefSeq" id="WP_163588919.1">
    <property type="nucleotide sequence ID" value="NZ_CP040855.1"/>
</dbReference>
<keyword evidence="1" id="KW-0472">Membrane</keyword>
<geneLocation type="plasmid" evidence="2 3">
    <name>unnamed1</name>
</geneLocation>
<feature type="transmembrane region" description="Helical" evidence="1">
    <location>
        <begin position="137"/>
        <end position="155"/>
    </location>
</feature>
<gene>
    <name evidence="2" type="ORF">FEE39_09860</name>
</gene>
<accession>A0A9X7T5F8</accession>
<proteinExistence type="predicted"/>